<proteinExistence type="inferred from homology"/>
<reference evidence="6 7" key="1">
    <citation type="journal article" date="2021" name="Elife">
        <title>Chloroplast acquisition without the gene transfer in kleptoplastic sea slugs, Plakobranchus ocellatus.</title>
        <authorList>
            <person name="Maeda T."/>
            <person name="Takahashi S."/>
            <person name="Yoshida T."/>
            <person name="Shimamura S."/>
            <person name="Takaki Y."/>
            <person name="Nagai Y."/>
            <person name="Toyoda A."/>
            <person name="Suzuki Y."/>
            <person name="Arimoto A."/>
            <person name="Ishii H."/>
            <person name="Satoh N."/>
            <person name="Nishiyama T."/>
            <person name="Hasebe M."/>
            <person name="Maruyama T."/>
            <person name="Minagawa J."/>
            <person name="Obokata J."/>
            <person name="Shigenobu S."/>
        </authorList>
    </citation>
    <scope>NUCLEOTIDE SEQUENCE [LARGE SCALE GENOMIC DNA]</scope>
</reference>
<sequence>MEKKKNKKNEKEKKKKKKKNKNKKKKKEKKKEKKKNKKKKKKKKKKMPGDNLTFFHLLGKTGTGKSSTGNTILGTKSFSAKSSLSAVTKEIQRESPKDRPDIVVVDGPGLVGVNTGVSDEAVKAFKQVVEDNQDSVHVFLIVCRYGERFTEEDEAMVKRVGDEFGGQRAIENHSIVVVTCGDNFERDTEDDGVTFEQWCQQQTGAFRDLRRLCGDRVLLVDNFRKPENRESPLLVVLEQKTRKIQCGYEKMKGKCIISQEEDGNQGFVE</sequence>
<evidence type="ECO:0000313" key="7">
    <source>
        <dbReference type="Proteomes" id="UP000762676"/>
    </source>
</evidence>
<evidence type="ECO:0000256" key="2">
    <source>
        <dbReference type="ARBA" id="ARBA00022741"/>
    </source>
</evidence>
<dbReference type="InterPro" id="IPR027417">
    <property type="entry name" value="P-loop_NTPase"/>
</dbReference>
<gene>
    <name evidence="6" type="ORF">ElyMa_003718400</name>
</gene>
<keyword evidence="3" id="KW-0342">GTP-binding</keyword>
<dbReference type="Gene3D" id="3.40.50.300">
    <property type="entry name" value="P-loop containing nucleotide triphosphate hydrolases"/>
    <property type="match status" value="1"/>
</dbReference>
<feature type="compositionally biased region" description="Basic residues" evidence="4">
    <location>
        <begin position="1"/>
        <end position="46"/>
    </location>
</feature>
<evidence type="ECO:0000259" key="5">
    <source>
        <dbReference type="PROSITE" id="PS51720"/>
    </source>
</evidence>
<organism evidence="6 7">
    <name type="scientific">Elysia marginata</name>
    <dbReference type="NCBI Taxonomy" id="1093978"/>
    <lineage>
        <taxon>Eukaryota</taxon>
        <taxon>Metazoa</taxon>
        <taxon>Spiralia</taxon>
        <taxon>Lophotrochozoa</taxon>
        <taxon>Mollusca</taxon>
        <taxon>Gastropoda</taxon>
        <taxon>Heterobranchia</taxon>
        <taxon>Euthyneura</taxon>
        <taxon>Panpulmonata</taxon>
        <taxon>Sacoglossa</taxon>
        <taxon>Placobranchoidea</taxon>
        <taxon>Plakobranchidae</taxon>
        <taxon>Elysia</taxon>
    </lineage>
</organism>
<protein>
    <submittedName>
        <fullName evidence="6">Immune-associated nucleotide-binding protein 10</fullName>
    </submittedName>
</protein>
<dbReference type="PANTHER" id="PTHR10903:SF184">
    <property type="entry name" value="GTP-BINDING PROTEIN A"/>
    <property type="match status" value="1"/>
</dbReference>
<evidence type="ECO:0000256" key="3">
    <source>
        <dbReference type="ARBA" id="ARBA00023134"/>
    </source>
</evidence>
<dbReference type="PROSITE" id="PS51720">
    <property type="entry name" value="G_AIG1"/>
    <property type="match status" value="1"/>
</dbReference>
<keyword evidence="2" id="KW-0547">Nucleotide-binding</keyword>
<feature type="domain" description="AIG1-type G" evidence="5">
    <location>
        <begin position="50"/>
        <end position="265"/>
    </location>
</feature>
<dbReference type="PANTHER" id="PTHR10903">
    <property type="entry name" value="GTPASE, IMAP FAMILY MEMBER-RELATED"/>
    <property type="match status" value="1"/>
</dbReference>
<dbReference type="Pfam" id="PF04548">
    <property type="entry name" value="AIG1"/>
    <property type="match status" value="1"/>
</dbReference>
<name>A0AAV4F506_9GAST</name>
<dbReference type="AlphaFoldDB" id="A0AAV4F506"/>
<comment type="caution">
    <text evidence="6">The sequence shown here is derived from an EMBL/GenBank/DDBJ whole genome shotgun (WGS) entry which is preliminary data.</text>
</comment>
<feature type="region of interest" description="Disordered" evidence="4">
    <location>
        <begin position="1"/>
        <end position="52"/>
    </location>
</feature>
<dbReference type="Proteomes" id="UP000762676">
    <property type="component" value="Unassembled WGS sequence"/>
</dbReference>
<accession>A0AAV4F506</accession>
<dbReference type="SUPFAM" id="SSF52540">
    <property type="entry name" value="P-loop containing nucleoside triphosphate hydrolases"/>
    <property type="match status" value="1"/>
</dbReference>
<dbReference type="EMBL" id="BMAT01007618">
    <property type="protein sequence ID" value="GFR67886.1"/>
    <property type="molecule type" value="Genomic_DNA"/>
</dbReference>
<dbReference type="GO" id="GO:0005525">
    <property type="term" value="F:GTP binding"/>
    <property type="evidence" value="ECO:0007669"/>
    <property type="project" value="UniProtKB-KW"/>
</dbReference>
<keyword evidence="7" id="KW-1185">Reference proteome</keyword>
<feature type="non-terminal residue" evidence="6">
    <location>
        <position position="269"/>
    </location>
</feature>
<comment type="similarity">
    <text evidence="1">Belongs to the TRAFAC class TrmE-Era-EngA-EngB-Septin-like GTPase superfamily. AIG1/Toc34/Toc159-like paraseptin GTPase family. IAN subfamily.</text>
</comment>
<dbReference type="InterPro" id="IPR006703">
    <property type="entry name" value="G_AIG1"/>
</dbReference>
<evidence type="ECO:0000256" key="4">
    <source>
        <dbReference type="SAM" id="MobiDB-lite"/>
    </source>
</evidence>
<evidence type="ECO:0000313" key="6">
    <source>
        <dbReference type="EMBL" id="GFR67886.1"/>
    </source>
</evidence>
<evidence type="ECO:0000256" key="1">
    <source>
        <dbReference type="ARBA" id="ARBA00008535"/>
    </source>
</evidence>
<dbReference type="InterPro" id="IPR045058">
    <property type="entry name" value="GIMA/IAN/Toc"/>
</dbReference>